<dbReference type="EMBL" id="JAQQWL010000005">
    <property type="protein sequence ID" value="KAK8073405.1"/>
    <property type="molecule type" value="Genomic_DNA"/>
</dbReference>
<name>A0ABR1VQ86_9PEZI</name>
<dbReference type="RefSeq" id="XP_066717880.1">
    <property type="nucleotide sequence ID" value="XM_066855713.1"/>
</dbReference>
<comment type="caution">
    <text evidence="2">The sequence shown here is derived from an EMBL/GenBank/DDBJ whole genome shotgun (WGS) entry which is preliminary data.</text>
</comment>
<proteinExistence type="predicted"/>
<protein>
    <submittedName>
        <fullName evidence="2">Uncharacterized protein</fullName>
    </submittedName>
</protein>
<evidence type="ECO:0000256" key="1">
    <source>
        <dbReference type="SAM" id="MobiDB-lite"/>
    </source>
</evidence>
<keyword evidence="3" id="KW-1185">Reference proteome</keyword>
<evidence type="ECO:0000313" key="3">
    <source>
        <dbReference type="Proteomes" id="UP001480595"/>
    </source>
</evidence>
<feature type="region of interest" description="Disordered" evidence="1">
    <location>
        <begin position="1"/>
        <end position="21"/>
    </location>
</feature>
<organism evidence="2 3">
    <name type="scientific">Apiospora phragmitis</name>
    <dbReference type="NCBI Taxonomy" id="2905665"/>
    <lineage>
        <taxon>Eukaryota</taxon>
        <taxon>Fungi</taxon>
        <taxon>Dikarya</taxon>
        <taxon>Ascomycota</taxon>
        <taxon>Pezizomycotina</taxon>
        <taxon>Sordariomycetes</taxon>
        <taxon>Xylariomycetidae</taxon>
        <taxon>Amphisphaeriales</taxon>
        <taxon>Apiosporaceae</taxon>
        <taxon>Apiospora</taxon>
    </lineage>
</organism>
<accession>A0ABR1VQ86</accession>
<gene>
    <name evidence="2" type="ORF">PG994_004304</name>
</gene>
<sequence>MALSKPISGVATTASSYDDDDDWQIDEQKVKEDNQTSRTSCHYRRTDRHSSIQSVDLDAMLELPQSRLSNSTEMTEFCESCFKKALVADKETKTEIADLSLQLQPAPDDEVGR</sequence>
<evidence type="ECO:0000313" key="2">
    <source>
        <dbReference type="EMBL" id="KAK8073405.1"/>
    </source>
</evidence>
<dbReference type="GeneID" id="92088776"/>
<dbReference type="Proteomes" id="UP001480595">
    <property type="component" value="Unassembled WGS sequence"/>
</dbReference>
<feature type="region of interest" description="Disordered" evidence="1">
    <location>
        <begin position="28"/>
        <end position="47"/>
    </location>
</feature>
<reference evidence="2 3" key="1">
    <citation type="submission" date="2023-01" db="EMBL/GenBank/DDBJ databases">
        <title>Analysis of 21 Apiospora genomes using comparative genomics revels a genus with tremendous synthesis potential of carbohydrate active enzymes and secondary metabolites.</title>
        <authorList>
            <person name="Sorensen T."/>
        </authorList>
    </citation>
    <scope>NUCLEOTIDE SEQUENCE [LARGE SCALE GENOMIC DNA]</scope>
    <source>
        <strain evidence="2 3">CBS 135458</strain>
    </source>
</reference>